<dbReference type="Proteomes" id="UP001597483">
    <property type="component" value="Unassembled WGS sequence"/>
</dbReference>
<feature type="domain" description="AB hydrolase-1" evidence="1">
    <location>
        <begin position="23"/>
        <end position="246"/>
    </location>
</feature>
<evidence type="ECO:0000313" key="2">
    <source>
        <dbReference type="EMBL" id="MFD2470835.1"/>
    </source>
</evidence>
<comment type="caution">
    <text evidence="2">The sequence shown here is derived from an EMBL/GenBank/DDBJ whole genome shotgun (WGS) entry which is preliminary data.</text>
</comment>
<protein>
    <submittedName>
        <fullName evidence="2">Alpha/beta fold hydrolase</fullName>
    </submittedName>
</protein>
<organism evidence="2 3">
    <name type="scientific">Amycolatopsis silviterrae</name>
    <dbReference type="NCBI Taxonomy" id="1656914"/>
    <lineage>
        <taxon>Bacteria</taxon>
        <taxon>Bacillati</taxon>
        <taxon>Actinomycetota</taxon>
        <taxon>Actinomycetes</taxon>
        <taxon>Pseudonocardiales</taxon>
        <taxon>Pseudonocardiaceae</taxon>
        <taxon>Amycolatopsis</taxon>
    </lineage>
</organism>
<dbReference type="Gene3D" id="3.40.50.1820">
    <property type="entry name" value="alpha/beta hydrolase"/>
    <property type="match status" value="1"/>
</dbReference>
<sequence>MLQHISHGAVTIAYEESGSGEPLILLHGGESGLVQYDTFRPVLGDGIRAIAYDQRDTGGSTNPAEPYRMEDLADDCAALIRGLGYERAHVFGASYGGAIALQVGISRPEVVRTLTVGTAIPRFSAAPASTQNLTHASEDRAAKMLDAVLSGNGRRSPELLAEARRILLHRPAGADKRRMDAIREFDVLGRLVEITAPTLLIYGSDDPLGKVAYGQQIAESIPGARLEVLPGMRHGITLEAKHEVAALVRDFILASPR</sequence>
<dbReference type="PANTHER" id="PTHR43433">
    <property type="entry name" value="HYDROLASE, ALPHA/BETA FOLD FAMILY PROTEIN"/>
    <property type="match status" value="1"/>
</dbReference>
<gene>
    <name evidence="2" type="ORF">ACFSVL_25825</name>
</gene>
<keyword evidence="2" id="KW-0378">Hydrolase</keyword>
<keyword evidence="3" id="KW-1185">Reference proteome</keyword>
<name>A0ABW5HBX9_9PSEU</name>
<evidence type="ECO:0000313" key="3">
    <source>
        <dbReference type="Proteomes" id="UP001597483"/>
    </source>
</evidence>
<dbReference type="InterPro" id="IPR050471">
    <property type="entry name" value="AB_hydrolase"/>
</dbReference>
<dbReference type="RefSeq" id="WP_378308126.1">
    <property type="nucleotide sequence ID" value="NZ_JBHUKS010000018.1"/>
</dbReference>
<dbReference type="InterPro" id="IPR029058">
    <property type="entry name" value="AB_hydrolase_fold"/>
</dbReference>
<proteinExistence type="predicted"/>
<accession>A0ABW5HBX9</accession>
<dbReference type="PANTHER" id="PTHR43433:SF5">
    <property type="entry name" value="AB HYDROLASE-1 DOMAIN-CONTAINING PROTEIN"/>
    <property type="match status" value="1"/>
</dbReference>
<dbReference type="InterPro" id="IPR000073">
    <property type="entry name" value="AB_hydrolase_1"/>
</dbReference>
<evidence type="ECO:0000259" key="1">
    <source>
        <dbReference type="Pfam" id="PF12697"/>
    </source>
</evidence>
<dbReference type="GO" id="GO:0016787">
    <property type="term" value="F:hydrolase activity"/>
    <property type="evidence" value="ECO:0007669"/>
    <property type="project" value="UniProtKB-KW"/>
</dbReference>
<dbReference type="PRINTS" id="PR00111">
    <property type="entry name" value="ABHYDROLASE"/>
</dbReference>
<reference evidence="3" key="1">
    <citation type="journal article" date="2019" name="Int. J. Syst. Evol. Microbiol.">
        <title>The Global Catalogue of Microorganisms (GCM) 10K type strain sequencing project: providing services to taxonomists for standard genome sequencing and annotation.</title>
        <authorList>
            <consortium name="The Broad Institute Genomics Platform"/>
            <consortium name="The Broad Institute Genome Sequencing Center for Infectious Disease"/>
            <person name="Wu L."/>
            <person name="Ma J."/>
        </authorList>
    </citation>
    <scope>NUCLEOTIDE SEQUENCE [LARGE SCALE GENOMIC DNA]</scope>
    <source>
        <strain evidence="3">CGMCC 4.7641</strain>
    </source>
</reference>
<dbReference type="SUPFAM" id="SSF53474">
    <property type="entry name" value="alpha/beta-Hydrolases"/>
    <property type="match status" value="1"/>
</dbReference>
<dbReference type="Pfam" id="PF12697">
    <property type="entry name" value="Abhydrolase_6"/>
    <property type="match status" value="1"/>
</dbReference>
<dbReference type="EMBL" id="JBHUKS010000018">
    <property type="protein sequence ID" value="MFD2470835.1"/>
    <property type="molecule type" value="Genomic_DNA"/>
</dbReference>